<keyword evidence="2" id="KW-1185">Reference proteome</keyword>
<sequence>MSLLADELAGVVDLFGGLTREELHHALEELAFKRGEEPDSDAVAAAIEETVESYHIVPVDHEGETLLVAGPVAFPTLPEHAEDLPHILDVEERTVEREAVAAAVRERLEVETEAVAAGANSDRADALVDVCYDLETWAAVDTSGLRARLDAV</sequence>
<gene>
    <name evidence="1" type="ORF">ACFQMA_01820</name>
</gene>
<organism evidence="1 2">
    <name type="scientific">Halosimplex aquaticum</name>
    <dbReference type="NCBI Taxonomy" id="3026162"/>
    <lineage>
        <taxon>Archaea</taxon>
        <taxon>Methanobacteriati</taxon>
        <taxon>Methanobacteriota</taxon>
        <taxon>Stenosarchaea group</taxon>
        <taxon>Halobacteria</taxon>
        <taxon>Halobacteriales</taxon>
        <taxon>Haloarculaceae</taxon>
        <taxon>Halosimplex</taxon>
    </lineage>
</organism>
<dbReference type="RefSeq" id="WP_274324189.1">
    <property type="nucleotide sequence ID" value="NZ_CP118158.1"/>
</dbReference>
<dbReference type="GeneID" id="78818811"/>
<dbReference type="Proteomes" id="UP001596432">
    <property type="component" value="Unassembled WGS sequence"/>
</dbReference>
<dbReference type="EMBL" id="JBHTAS010000001">
    <property type="protein sequence ID" value="MFC7138571.1"/>
    <property type="molecule type" value="Genomic_DNA"/>
</dbReference>
<dbReference type="InterPro" id="IPR055533">
    <property type="entry name" value="DUF7109"/>
</dbReference>
<accession>A0ABD5XVC1</accession>
<evidence type="ECO:0000313" key="1">
    <source>
        <dbReference type="EMBL" id="MFC7138571.1"/>
    </source>
</evidence>
<reference evidence="1 2" key="1">
    <citation type="journal article" date="2019" name="Int. J. Syst. Evol. Microbiol.">
        <title>The Global Catalogue of Microorganisms (GCM) 10K type strain sequencing project: providing services to taxonomists for standard genome sequencing and annotation.</title>
        <authorList>
            <consortium name="The Broad Institute Genomics Platform"/>
            <consortium name="The Broad Institute Genome Sequencing Center for Infectious Disease"/>
            <person name="Wu L."/>
            <person name="Ma J."/>
        </authorList>
    </citation>
    <scope>NUCLEOTIDE SEQUENCE [LARGE SCALE GENOMIC DNA]</scope>
    <source>
        <strain evidence="1 2">XZYJT29</strain>
    </source>
</reference>
<evidence type="ECO:0000313" key="2">
    <source>
        <dbReference type="Proteomes" id="UP001596432"/>
    </source>
</evidence>
<comment type="caution">
    <text evidence="1">The sequence shown here is derived from an EMBL/GenBank/DDBJ whole genome shotgun (WGS) entry which is preliminary data.</text>
</comment>
<protein>
    <submittedName>
        <fullName evidence="1">Uncharacterized protein</fullName>
    </submittedName>
</protein>
<dbReference type="Pfam" id="PF23421">
    <property type="entry name" value="DUF7109"/>
    <property type="match status" value="1"/>
</dbReference>
<proteinExistence type="predicted"/>
<dbReference type="AlphaFoldDB" id="A0ABD5XVC1"/>
<name>A0ABD5XVC1_9EURY</name>